<keyword evidence="1" id="KW-0812">Transmembrane</keyword>
<comment type="caution">
    <text evidence="2">The sequence shown here is derived from an EMBL/GenBank/DDBJ whole genome shotgun (WGS) entry which is preliminary data.</text>
</comment>
<reference evidence="3" key="1">
    <citation type="journal article" date="2019" name="Int. J. Syst. Evol. Microbiol.">
        <title>The Global Catalogue of Microorganisms (GCM) 10K type strain sequencing project: providing services to taxonomists for standard genome sequencing and annotation.</title>
        <authorList>
            <consortium name="The Broad Institute Genomics Platform"/>
            <consortium name="The Broad Institute Genome Sequencing Center for Infectious Disease"/>
            <person name="Wu L."/>
            <person name="Ma J."/>
        </authorList>
    </citation>
    <scope>NUCLEOTIDE SEQUENCE [LARGE SCALE GENOMIC DNA]</scope>
    <source>
        <strain evidence="3">JCM 16001</strain>
    </source>
</reference>
<dbReference type="Proteomes" id="UP001499851">
    <property type="component" value="Unassembled WGS sequence"/>
</dbReference>
<evidence type="ECO:0008006" key="4">
    <source>
        <dbReference type="Google" id="ProtNLM"/>
    </source>
</evidence>
<name>A0ABP4TMU0_9ACTN</name>
<accession>A0ABP4TMU0</accession>
<keyword evidence="1" id="KW-0472">Membrane</keyword>
<feature type="transmembrane region" description="Helical" evidence="1">
    <location>
        <begin position="21"/>
        <end position="45"/>
    </location>
</feature>
<feature type="transmembrane region" description="Helical" evidence="1">
    <location>
        <begin position="158"/>
        <end position="178"/>
    </location>
</feature>
<feature type="transmembrane region" description="Helical" evidence="1">
    <location>
        <begin position="109"/>
        <end position="129"/>
    </location>
</feature>
<evidence type="ECO:0000256" key="1">
    <source>
        <dbReference type="SAM" id="Phobius"/>
    </source>
</evidence>
<organism evidence="2 3">
    <name type="scientific">Glycomyces endophyticus</name>
    <dbReference type="NCBI Taxonomy" id="480996"/>
    <lineage>
        <taxon>Bacteria</taxon>
        <taxon>Bacillati</taxon>
        <taxon>Actinomycetota</taxon>
        <taxon>Actinomycetes</taxon>
        <taxon>Glycomycetales</taxon>
        <taxon>Glycomycetaceae</taxon>
        <taxon>Glycomyces</taxon>
    </lineage>
</organism>
<dbReference type="EMBL" id="BAAAQF010000022">
    <property type="protein sequence ID" value="GAA1690496.1"/>
    <property type="molecule type" value="Genomic_DNA"/>
</dbReference>
<proteinExistence type="predicted"/>
<evidence type="ECO:0000313" key="3">
    <source>
        <dbReference type="Proteomes" id="UP001499851"/>
    </source>
</evidence>
<feature type="transmembrane region" description="Helical" evidence="1">
    <location>
        <begin position="81"/>
        <end position="102"/>
    </location>
</feature>
<keyword evidence="3" id="KW-1185">Reference proteome</keyword>
<sequence>MLTERAERDMSASERIGEQAGSRAAVALWAAAVLFLAVGVAKLALYADFTADSGAGCRSEQNPGFTAACEQFAPVAWYGPYWLAVAGSIVFALLFAAAAVLADRGRRPVRFAMAATLLAIALAVVPGVFDLDWRFAVAAASEADAWVAEYVRDGVPSWYGPVETALLVLAAVAALLGAEWLRRSPARQ</sequence>
<gene>
    <name evidence="2" type="ORF">GCM10009830_42730</name>
</gene>
<keyword evidence="1" id="KW-1133">Transmembrane helix</keyword>
<evidence type="ECO:0000313" key="2">
    <source>
        <dbReference type="EMBL" id="GAA1690496.1"/>
    </source>
</evidence>
<protein>
    <recommendedName>
        <fullName evidence="4">Integral membrane protein</fullName>
    </recommendedName>
</protein>